<proteinExistence type="predicted"/>
<protein>
    <submittedName>
        <fullName evidence="3">Uncharacterized protein</fullName>
    </submittedName>
</protein>
<dbReference type="Proteomes" id="UP000763557">
    <property type="component" value="Unassembled WGS sequence"/>
</dbReference>
<keyword evidence="4" id="KW-1185">Reference proteome</keyword>
<sequence length="272" mass="29747">MRLTKVAATVGVAVAMFLGAAATGSAAQNDYSKPMGPAPAKQDSGFSAQRTNGHSFWEVNKQGQLVYWTRSGDSYSGQIRGSGWDEAHTLQITALNENVFVELKADYRLSRWTWTGSGFIEEVVGTNWTPTRLLSGIDDNRFLEIKHDGQLVQWTFHGTTLAPYHLGVGWEAARLIAGLGGPEDHIIDFIEVGTDELGSVSNWFGVAGNLQEFPFGPNANFSDVRLIVGTDSYHFLIVPDDGTLWELAVDEAQNAWVGRQVGQGWDNSRLLG</sequence>
<dbReference type="EMBL" id="JAAATY010000009">
    <property type="protein sequence ID" value="NRN66336.1"/>
    <property type="molecule type" value="Genomic_DNA"/>
</dbReference>
<feature type="region of interest" description="Disordered" evidence="1">
    <location>
        <begin position="28"/>
        <end position="48"/>
    </location>
</feature>
<name>A0ABX2F4T5_9PSEU</name>
<accession>A0ABX2F4T5</accession>
<evidence type="ECO:0000256" key="2">
    <source>
        <dbReference type="SAM" id="SignalP"/>
    </source>
</evidence>
<organism evidence="3 4">
    <name type="scientific">Kibdelosporangium persicum</name>
    <dbReference type="NCBI Taxonomy" id="2698649"/>
    <lineage>
        <taxon>Bacteria</taxon>
        <taxon>Bacillati</taxon>
        <taxon>Actinomycetota</taxon>
        <taxon>Actinomycetes</taxon>
        <taxon>Pseudonocardiales</taxon>
        <taxon>Pseudonocardiaceae</taxon>
        <taxon>Kibdelosporangium</taxon>
    </lineage>
</organism>
<feature type="signal peptide" evidence="2">
    <location>
        <begin position="1"/>
        <end position="26"/>
    </location>
</feature>
<feature type="chain" id="PRO_5045382472" evidence="2">
    <location>
        <begin position="27"/>
        <end position="272"/>
    </location>
</feature>
<gene>
    <name evidence="3" type="ORF">GC106_35580</name>
</gene>
<dbReference type="RefSeq" id="WP_173132127.1">
    <property type="nucleotide sequence ID" value="NZ_CBCSGW010000037.1"/>
</dbReference>
<evidence type="ECO:0000256" key="1">
    <source>
        <dbReference type="SAM" id="MobiDB-lite"/>
    </source>
</evidence>
<evidence type="ECO:0000313" key="3">
    <source>
        <dbReference type="EMBL" id="NRN66336.1"/>
    </source>
</evidence>
<reference evidence="3 4" key="1">
    <citation type="submission" date="2020-01" db="EMBL/GenBank/DDBJ databases">
        <title>Kibdelosporangium persica a novel Actinomycetes from a hot desert in Iran.</title>
        <authorList>
            <person name="Safaei N."/>
            <person name="Zaburannyi N."/>
            <person name="Mueller R."/>
            <person name="Wink J."/>
        </authorList>
    </citation>
    <scope>NUCLEOTIDE SEQUENCE [LARGE SCALE GENOMIC DNA]</scope>
    <source>
        <strain evidence="3 4">4NS15</strain>
    </source>
</reference>
<comment type="caution">
    <text evidence="3">The sequence shown here is derived from an EMBL/GenBank/DDBJ whole genome shotgun (WGS) entry which is preliminary data.</text>
</comment>
<evidence type="ECO:0000313" key="4">
    <source>
        <dbReference type="Proteomes" id="UP000763557"/>
    </source>
</evidence>
<keyword evidence="2" id="KW-0732">Signal</keyword>